<feature type="active site" evidence="12">
    <location>
        <position position="59"/>
    </location>
</feature>
<evidence type="ECO:0000256" key="10">
    <source>
        <dbReference type="ARBA" id="ARBA00022884"/>
    </source>
</evidence>
<dbReference type="FunFam" id="1.10.1520.10:FF:000001">
    <property type="entry name" value="Ribonuclease 3"/>
    <property type="match status" value="1"/>
</dbReference>
<dbReference type="STRING" id="857290.HMPREF9156_00993"/>
<dbReference type="PANTHER" id="PTHR14950:SF37">
    <property type="entry name" value="ENDORIBONUCLEASE DICER"/>
    <property type="match status" value="1"/>
</dbReference>
<sequence>MTSNQSTDTQAPSPEAEELFNALGAAITPDLFIEALTHRSFTNEHPGARNYERLEFLGDAVLELVATETLYKMHPDYSEGQMSRIRSKAVSEESLSEIARDKLHASQFILLGIGEQRDNGADKDSILCDIVEALIGAVFVEYGIEKAREVVHNLIDDNLSYYSHRGPALDWKTAIVVKAHEMDLGEVSYQMEMRGPENKLEFTAHLFIENPAGIAKDTGEKDESPAAGASGSSENTGLSQRRELAVGHGSSKRKAQLDAAEKAWRILDTR</sequence>
<dbReference type="SUPFAM" id="SSF69065">
    <property type="entry name" value="RNase III domain-like"/>
    <property type="match status" value="1"/>
</dbReference>
<dbReference type="InterPro" id="IPR000999">
    <property type="entry name" value="RNase_III_dom"/>
</dbReference>
<keyword evidence="9 12" id="KW-0460">Magnesium</keyword>
<dbReference type="GO" id="GO:0004525">
    <property type="term" value="F:ribonuclease III activity"/>
    <property type="evidence" value="ECO:0007669"/>
    <property type="project" value="UniProtKB-UniRule"/>
</dbReference>
<dbReference type="PROSITE" id="PS50142">
    <property type="entry name" value="RNASE_3_2"/>
    <property type="match status" value="1"/>
</dbReference>
<evidence type="ECO:0000256" key="4">
    <source>
        <dbReference type="ARBA" id="ARBA00022664"/>
    </source>
</evidence>
<evidence type="ECO:0000256" key="8">
    <source>
        <dbReference type="ARBA" id="ARBA00022801"/>
    </source>
</evidence>
<feature type="binding site" evidence="12">
    <location>
        <position position="132"/>
    </location>
    <ligand>
        <name>Mg(2+)</name>
        <dbReference type="ChEBI" id="CHEBI:18420"/>
    </ligand>
</feature>
<keyword evidence="7 12" id="KW-0255">Endonuclease</keyword>
<evidence type="ECO:0000313" key="17">
    <source>
        <dbReference type="Proteomes" id="UP000006415"/>
    </source>
</evidence>
<dbReference type="GO" id="GO:0019843">
    <property type="term" value="F:rRNA binding"/>
    <property type="evidence" value="ECO:0007669"/>
    <property type="project" value="UniProtKB-KW"/>
</dbReference>
<dbReference type="GO" id="GO:0046872">
    <property type="term" value="F:metal ion binding"/>
    <property type="evidence" value="ECO:0007669"/>
    <property type="project" value="UniProtKB-KW"/>
</dbReference>
<evidence type="ECO:0000256" key="1">
    <source>
        <dbReference type="ARBA" id="ARBA00000109"/>
    </source>
</evidence>
<dbReference type="GO" id="GO:0006397">
    <property type="term" value="P:mRNA processing"/>
    <property type="evidence" value="ECO:0007669"/>
    <property type="project" value="UniProtKB-UniRule"/>
</dbReference>
<comment type="cofactor">
    <cofactor evidence="12">
        <name>Mg(2+)</name>
        <dbReference type="ChEBI" id="CHEBI:18420"/>
    </cofactor>
</comment>
<evidence type="ECO:0000259" key="14">
    <source>
        <dbReference type="PROSITE" id="PS50137"/>
    </source>
</evidence>
<comment type="subcellular location">
    <subcellularLocation>
        <location evidence="12">Cytoplasm</location>
    </subcellularLocation>
</comment>
<dbReference type="Gene3D" id="1.10.1520.10">
    <property type="entry name" value="Ribonuclease III domain"/>
    <property type="match status" value="1"/>
</dbReference>
<comment type="similarity">
    <text evidence="2">Belongs to the ribonuclease III family.</text>
</comment>
<dbReference type="AlphaFoldDB" id="J0DE21"/>
<dbReference type="GO" id="GO:0006364">
    <property type="term" value="P:rRNA processing"/>
    <property type="evidence" value="ECO:0007669"/>
    <property type="project" value="UniProtKB-UniRule"/>
</dbReference>
<dbReference type="EC" id="3.1.26.3" evidence="12"/>
<dbReference type="OrthoDB" id="9805026at2"/>
<comment type="catalytic activity">
    <reaction evidence="1 12">
        <text>Endonucleolytic cleavage to 5'-phosphomonoester.</text>
        <dbReference type="EC" id="3.1.26.3"/>
    </reaction>
</comment>
<dbReference type="InterPro" id="IPR011907">
    <property type="entry name" value="RNase_III"/>
</dbReference>
<reference evidence="16 17" key="1">
    <citation type="submission" date="2012-01" db="EMBL/GenBank/DDBJ databases">
        <title>The Genome Sequence of Scardovia wiggsiae F0424.</title>
        <authorList>
            <consortium name="The Broad Institute Genome Sequencing Platform"/>
            <person name="Earl A."/>
            <person name="Ward D."/>
            <person name="Feldgarden M."/>
            <person name="Gevers D."/>
            <person name="Izard J."/>
            <person name="Ganesan A."/>
            <person name="Baranova O.V."/>
            <person name="Blanton J.M."/>
            <person name="Tanner A.C."/>
            <person name="Mathney J."/>
            <person name="Dewhirst F.E."/>
            <person name="Young S.K."/>
            <person name="Zeng Q."/>
            <person name="Gargeya S."/>
            <person name="Fitzgerald M."/>
            <person name="Haas B."/>
            <person name="Abouelleil A."/>
            <person name="Alvarado L."/>
            <person name="Arachchi H.M."/>
            <person name="Berlin A."/>
            <person name="Chapman S.B."/>
            <person name="Gearin G."/>
            <person name="Goldberg J."/>
            <person name="Griggs A."/>
            <person name="Gujja S."/>
            <person name="Hansen M."/>
            <person name="Heiman D."/>
            <person name="Howarth C."/>
            <person name="Larimer J."/>
            <person name="Lui A."/>
            <person name="MacDonald P.J.P."/>
            <person name="McCowen C."/>
            <person name="Montmayeur A."/>
            <person name="Murphy C."/>
            <person name="Neiman D."/>
            <person name="Pearson M."/>
            <person name="Priest M."/>
            <person name="Roberts A."/>
            <person name="Saif S."/>
            <person name="Shea T."/>
            <person name="Sisk P."/>
            <person name="Stolte C."/>
            <person name="Sykes S."/>
            <person name="Wortman J."/>
            <person name="Nusbaum C."/>
            <person name="Birren B."/>
        </authorList>
    </citation>
    <scope>NUCLEOTIDE SEQUENCE [LARGE SCALE GENOMIC DNA]</scope>
    <source>
        <strain evidence="16 17">F0424</strain>
    </source>
</reference>
<dbReference type="PROSITE" id="PS50137">
    <property type="entry name" value="DS_RBD"/>
    <property type="match status" value="1"/>
</dbReference>
<feature type="domain" description="DRBM" evidence="14">
    <location>
        <begin position="242"/>
        <end position="269"/>
    </location>
</feature>
<keyword evidence="8 12" id="KW-0378">Hydrolase</keyword>
<dbReference type="HAMAP" id="MF_00104">
    <property type="entry name" value="RNase_III"/>
    <property type="match status" value="1"/>
</dbReference>
<organism evidence="16 17">
    <name type="scientific">Scardovia wiggsiae F0424</name>
    <dbReference type="NCBI Taxonomy" id="857290"/>
    <lineage>
        <taxon>Bacteria</taxon>
        <taxon>Bacillati</taxon>
        <taxon>Actinomycetota</taxon>
        <taxon>Actinomycetes</taxon>
        <taxon>Bifidobacteriales</taxon>
        <taxon>Bifidobacteriaceae</taxon>
        <taxon>Scardovia</taxon>
    </lineage>
</organism>
<dbReference type="Pfam" id="PF14622">
    <property type="entry name" value="Ribonucleas_3_3"/>
    <property type="match status" value="1"/>
</dbReference>
<protein>
    <recommendedName>
        <fullName evidence="12">Ribonuclease 3</fullName>
        <ecNumber evidence="12">3.1.26.3</ecNumber>
    </recommendedName>
    <alternativeName>
        <fullName evidence="12">Ribonuclease III</fullName>
        <shortName evidence="12">RNase III</shortName>
    </alternativeName>
</protein>
<feature type="domain" description="RNase III" evidence="15">
    <location>
        <begin position="30"/>
        <end position="143"/>
    </location>
</feature>
<keyword evidence="3 12" id="KW-0698">rRNA processing</keyword>
<keyword evidence="6 12" id="KW-0479">Metal-binding</keyword>
<evidence type="ECO:0000259" key="15">
    <source>
        <dbReference type="PROSITE" id="PS50142"/>
    </source>
</evidence>
<evidence type="ECO:0000313" key="16">
    <source>
        <dbReference type="EMBL" id="EJD64498.1"/>
    </source>
</evidence>
<dbReference type="Gene3D" id="3.30.160.20">
    <property type="match status" value="1"/>
</dbReference>
<evidence type="ECO:0000256" key="13">
    <source>
        <dbReference type="SAM" id="MobiDB-lite"/>
    </source>
</evidence>
<gene>
    <name evidence="12" type="primary">rnc</name>
    <name evidence="16" type="ORF">HMPREF9156_00993</name>
</gene>
<keyword evidence="12" id="KW-0819">tRNA processing</keyword>
<keyword evidence="4 12" id="KW-0507">mRNA processing</keyword>
<evidence type="ECO:0000256" key="5">
    <source>
        <dbReference type="ARBA" id="ARBA00022722"/>
    </source>
</evidence>
<dbReference type="RefSeq" id="WP_007148057.1">
    <property type="nucleotide sequence ID" value="NZ_AKCI01000001.1"/>
</dbReference>
<evidence type="ECO:0000256" key="6">
    <source>
        <dbReference type="ARBA" id="ARBA00022723"/>
    </source>
</evidence>
<dbReference type="eggNOG" id="COG0571">
    <property type="taxonomic scope" value="Bacteria"/>
</dbReference>
<accession>J0DE21</accession>
<dbReference type="SMART" id="SM00535">
    <property type="entry name" value="RIBOc"/>
    <property type="match status" value="1"/>
</dbReference>
<keyword evidence="12" id="KW-0699">rRNA-binding</keyword>
<dbReference type="GO" id="GO:0005737">
    <property type="term" value="C:cytoplasm"/>
    <property type="evidence" value="ECO:0007669"/>
    <property type="project" value="UniProtKB-SubCell"/>
</dbReference>
<dbReference type="GeneID" id="97291918"/>
<dbReference type="PANTHER" id="PTHR14950">
    <property type="entry name" value="DICER-RELATED"/>
    <property type="match status" value="1"/>
</dbReference>
<dbReference type="PROSITE" id="PS00517">
    <property type="entry name" value="RNASE_3_1"/>
    <property type="match status" value="1"/>
</dbReference>
<evidence type="ECO:0000256" key="3">
    <source>
        <dbReference type="ARBA" id="ARBA00022552"/>
    </source>
</evidence>
<feature type="active site" evidence="12">
    <location>
        <position position="132"/>
    </location>
</feature>
<feature type="region of interest" description="Disordered" evidence="13">
    <location>
        <begin position="215"/>
        <end position="259"/>
    </location>
</feature>
<keyword evidence="10 12" id="KW-0694">RNA-binding</keyword>
<keyword evidence="5 12" id="KW-0540">Nuclease</keyword>
<evidence type="ECO:0000256" key="2">
    <source>
        <dbReference type="ARBA" id="ARBA00010183"/>
    </source>
</evidence>
<dbReference type="SUPFAM" id="SSF54768">
    <property type="entry name" value="dsRNA-binding domain-like"/>
    <property type="match status" value="1"/>
</dbReference>
<comment type="function">
    <text evidence="11 12">Digests double-stranded RNA. Involved in the processing of primary rRNA transcript to yield the immediate precursors to the large and small rRNAs (23S and 16S). Processes some mRNAs, and tRNAs when they are encoded in the rRNA operon. Processes pre-crRNA and tracrRNA of type II CRISPR loci if present in the organism.</text>
</comment>
<keyword evidence="12" id="KW-0963">Cytoplasm</keyword>
<comment type="subunit">
    <text evidence="12">Homodimer.</text>
</comment>
<dbReference type="CDD" id="cd00593">
    <property type="entry name" value="RIBOc"/>
    <property type="match status" value="1"/>
</dbReference>
<comment type="caution">
    <text evidence="16">The sequence shown here is derived from an EMBL/GenBank/DDBJ whole genome shotgun (WGS) entry which is preliminary data.</text>
</comment>
<dbReference type="Proteomes" id="UP000006415">
    <property type="component" value="Unassembled WGS sequence"/>
</dbReference>
<evidence type="ECO:0000256" key="7">
    <source>
        <dbReference type="ARBA" id="ARBA00022759"/>
    </source>
</evidence>
<dbReference type="GO" id="GO:0008033">
    <property type="term" value="P:tRNA processing"/>
    <property type="evidence" value="ECO:0007669"/>
    <property type="project" value="UniProtKB-KW"/>
</dbReference>
<evidence type="ECO:0000256" key="11">
    <source>
        <dbReference type="ARBA" id="ARBA00049596"/>
    </source>
</evidence>
<evidence type="ECO:0000256" key="9">
    <source>
        <dbReference type="ARBA" id="ARBA00022842"/>
    </source>
</evidence>
<dbReference type="InterPro" id="IPR036389">
    <property type="entry name" value="RNase_III_sf"/>
</dbReference>
<dbReference type="InterPro" id="IPR014720">
    <property type="entry name" value="dsRBD_dom"/>
</dbReference>
<dbReference type="HOGENOM" id="CLU_000907_1_2_11"/>
<feature type="binding site" evidence="12">
    <location>
        <position position="55"/>
    </location>
    <ligand>
        <name>Mg(2+)</name>
        <dbReference type="ChEBI" id="CHEBI:18420"/>
    </ligand>
</feature>
<keyword evidence="17" id="KW-1185">Reference proteome</keyword>
<dbReference type="EMBL" id="AGZS01000006">
    <property type="protein sequence ID" value="EJD64498.1"/>
    <property type="molecule type" value="Genomic_DNA"/>
</dbReference>
<proteinExistence type="inferred from homology"/>
<evidence type="ECO:0000256" key="12">
    <source>
        <dbReference type="HAMAP-Rule" id="MF_00104"/>
    </source>
</evidence>
<feature type="binding site" evidence="12">
    <location>
        <position position="129"/>
    </location>
    <ligand>
        <name>Mg(2+)</name>
        <dbReference type="ChEBI" id="CHEBI:18420"/>
    </ligand>
</feature>
<name>J0DE21_9BIFI</name>
<dbReference type="NCBIfam" id="TIGR02191">
    <property type="entry name" value="RNaseIII"/>
    <property type="match status" value="1"/>
</dbReference>